<keyword evidence="4 7" id="KW-0812">Transmembrane</keyword>
<dbReference type="GO" id="GO:0055085">
    <property type="term" value="P:transmembrane transport"/>
    <property type="evidence" value="ECO:0007669"/>
    <property type="project" value="InterPro"/>
</dbReference>
<comment type="subcellular location">
    <subcellularLocation>
        <location evidence="1 7">Cell membrane</location>
        <topology evidence="1 7">Multi-pass membrane protein</topology>
    </subcellularLocation>
</comment>
<dbReference type="Pfam" id="PF00528">
    <property type="entry name" value="BPD_transp_1"/>
    <property type="match status" value="1"/>
</dbReference>
<dbReference type="PATRIC" id="fig|1432052.3.peg.6170"/>
<proteinExistence type="inferred from homology"/>
<evidence type="ECO:0000259" key="8">
    <source>
        <dbReference type="PROSITE" id="PS50928"/>
    </source>
</evidence>
<feature type="transmembrane region" description="Helical" evidence="7">
    <location>
        <begin position="123"/>
        <end position="143"/>
    </location>
</feature>
<evidence type="ECO:0000256" key="2">
    <source>
        <dbReference type="ARBA" id="ARBA00022448"/>
    </source>
</evidence>
<evidence type="ECO:0000256" key="4">
    <source>
        <dbReference type="ARBA" id="ARBA00022692"/>
    </source>
</evidence>
<evidence type="ECO:0000313" key="10">
    <source>
        <dbReference type="Proteomes" id="UP000095003"/>
    </source>
</evidence>
<dbReference type="CDD" id="cd06261">
    <property type="entry name" value="TM_PBP2"/>
    <property type="match status" value="1"/>
</dbReference>
<keyword evidence="2 7" id="KW-0813">Transport</keyword>
<feature type="transmembrane region" description="Helical" evidence="7">
    <location>
        <begin position="275"/>
        <end position="295"/>
    </location>
</feature>
<reference evidence="9 10" key="1">
    <citation type="submission" date="2016-07" db="EMBL/GenBank/DDBJ databases">
        <title>Characterization of isolates of Eisenbergiella tayi derived from blood cultures, using whole genome sequencing.</title>
        <authorList>
            <person name="Burdz T."/>
            <person name="Wiebe D."/>
            <person name="Huynh C."/>
            <person name="Bernard K."/>
        </authorList>
    </citation>
    <scope>NUCLEOTIDE SEQUENCE [LARGE SCALE GENOMIC DNA]</scope>
    <source>
        <strain evidence="9 10">NML 120489</strain>
    </source>
</reference>
<protein>
    <submittedName>
        <fullName evidence="9">L-arabinose transport system permease protein AraQ</fullName>
    </submittedName>
</protein>
<dbReference type="InterPro" id="IPR000515">
    <property type="entry name" value="MetI-like"/>
</dbReference>
<feature type="transmembrane region" description="Helical" evidence="7">
    <location>
        <begin position="149"/>
        <end position="168"/>
    </location>
</feature>
<comment type="caution">
    <text evidence="9">The sequence shown here is derived from an EMBL/GenBank/DDBJ whole genome shotgun (WGS) entry which is preliminary data.</text>
</comment>
<gene>
    <name evidence="9" type="primary">araQ_123</name>
    <name evidence="9" type="ORF">BEH84_05571</name>
</gene>
<feature type="transmembrane region" description="Helical" evidence="7">
    <location>
        <begin position="195"/>
        <end position="217"/>
    </location>
</feature>
<dbReference type="AlphaFoldDB" id="A0A1E3AJ77"/>
<organism evidence="9 10">
    <name type="scientific">Eisenbergiella tayi</name>
    <dbReference type="NCBI Taxonomy" id="1432052"/>
    <lineage>
        <taxon>Bacteria</taxon>
        <taxon>Bacillati</taxon>
        <taxon>Bacillota</taxon>
        <taxon>Clostridia</taxon>
        <taxon>Lachnospirales</taxon>
        <taxon>Lachnospiraceae</taxon>
        <taxon>Eisenbergiella</taxon>
    </lineage>
</organism>
<evidence type="ECO:0000256" key="5">
    <source>
        <dbReference type="ARBA" id="ARBA00022989"/>
    </source>
</evidence>
<feature type="domain" description="ABC transmembrane type-1" evidence="8">
    <location>
        <begin position="86"/>
        <end position="291"/>
    </location>
</feature>
<evidence type="ECO:0000256" key="1">
    <source>
        <dbReference type="ARBA" id="ARBA00004651"/>
    </source>
</evidence>
<feature type="transmembrane region" description="Helical" evidence="7">
    <location>
        <begin position="21"/>
        <end position="43"/>
    </location>
</feature>
<dbReference type="PROSITE" id="PS50928">
    <property type="entry name" value="ABC_TM1"/>
    <property type="match status" value="1"/>
</dbReference>
<dbReference type="SUPFAM" id="SSF161098">
    <property type="entry name" value="MetI-like"/>
    <property type="match status" value="1"/>
</dbReference>
<evidence type="ECO:0000256" key="6">
    <source>
        <dbReference type="ARBA" id="ARBA00023136"/>
    </source>
</evidence>
<accession>A0A1E3AJ77</accession>
<evidence type="ECO:0000256" key="3">
    <source>
        <dbReference type="ARBA" id="ARBA00022475"/>
    </source>
</evidence>
<sequence length="310" mass="34744">MNQKTMKNNKGKKMKRCREDMIFDTVVFILLTVILIVVAYPLYWVIISSISDPAAVSGGKVLWKPIGFTLKGYVEVFKNNAVMKGFLNSIIYTVCGVCINLIVTLPTAYALSRDRFGGKKIVTLFYMVTMFFGGGLIPTYLVIRNLHMLNTMWALVLPGCLSVYNMIVARTFFKSNISEELYEAAEIDGCTQGQFFFRIALPLSAAITAILVLYYGVGHWNAYFSALVYISDSEKYPLQLVLRNILITNETALSQTATTEAARAALREKQELIDVMKYSLIIISSIPVLLLYPFIQKHFVKGVMIGSLKG</sequence>
<keyword evidence="5 7" id="KW-1133">Transmembrane helix</keyword>
<evidence type="ECO:0000256" key="7">
    <source>
        <dbReference type="RuleBase" id="RU363032"/>
    </source>
</evidence>
<evidence type="ECO:0000313" key="9">
    <source>
        <dbReference type="EMBL" id="ODM08246.1"/>
    </source>
</evidence>
<dbReference type="GO" id="GO:0005886">
    <property type="term" value="C:plasma membrane"/>
    <property type="evidence" value="ECO:0007669"/>
    <property type="project" value="UniProtKB-SubCell"/>
</dbReference>
<dbReference type="EMBL" id="MCGI01000006">
    <property type="protein sequence ID" value="ODM08246.1"/>
    <property type="molecule type" value="Genomic_DNA"/>
</dbReference>
<dbReference type="PANTHER" id="PTHR43744">
    <property type="entry name" value="ABC TRANSPORTER PERMEASE PROTEIN MG189-RELATED-RELATED"/>
    <property type="match status" value="1"/>
</dbReference>
<feature type="transmembrane region" description="Helical" evidence="7">
    <location>
        <begin position="90"/>
        <end position="111"/>
    </location>
</feature>
<dbReference type="Proteomes" id="UP000095003">
    <property type="component" value="Unassembled WGS sequence"/>
</dbReference>
<keyword evidence="3" id="KW-1003">Cell membrane</keyword>
<keyword evidence="6 7" id="KW-0472">Membrane</keyword>
<dbReference type="PANTHER" id="PTHR43744:SF9">
    <property type="entry name" value="POLYGALACTURONAN_RHAMNOGALACTURONAN TRANSPORT SYSTEM PERMEASE PROTEIN YTCP"/>
    <property type="match status" value="1"/>
</dbReference>
<dbReference type="RefSeq" id="WP_044972345.1">
    <property type="nucleotide sequence ID" value="NZ_DBFYTC010000077.1"/>
</dbReference>
<name>A0A1E3AJ77_9FIRM</name>
<comment type="similarity">
    <text evidence="7">Belongs to the binding-protein-dependent transport system permease family.</text>
</comment>
<dbReference type="InterPro" id="IPR035906">
    <property type="entry name" value="MetI-like_sf"/>
</dbReference>
<dbReference type="Gene3D" id="1.10.3720.10">
    <property type="entry name" value="MetI-like"/>
    <property type="match status" value="1"/>
</dbReference>
<dbReference type="GeneID" id="93301435"/>